<protein>
    <submittedName>
        <fullName evidence="5">Uncharacterized protein</fullName>
    </submittedName>
</protein>
<accession>A0A220S0P6</accession>
<dbReference type="GO" id="GO:0016020">
    <property type="term" value="C:membrane"/>
    <property type="evidence" value="ECO:0007669"/>
    <property type="project" value="UniProtKB-SubCell"/>
</dbReference>
<dbReference type="PANTHER" id="PTHR30249:SF16">
    <property type="entry name" value="INNER MEMBRANE PROTEIN"/>
    <property type="match status" value="1"/>
</dbReference>
<keyword evidence="2" id="KW-0812">Transmembrane</keyword>
<organism evidence="5 6">
    <name type="scientific">Neisseria chenwenguii</name>
    <dbReference type="NCBI Taxonomy" id="1853278"/>
    <lineage>
        <taxon>Bacteria</taxon>
        <taxon>Pseudomonadati</taxon>
        <taxon>Pseudomonadota</taxon>
        <taxon>Betaproteobacteria</taxon>
        <taxon>Neisseriales</taxon>
        <taxon>Neisseriaceae</taxon>
        <taxon>Neisseria</taxon>
    </lineage>
</organism>
<dbReference type="AlphaFoldDB" id="A0A220S0P6"/>
<name>A0A220S0P6_9NEIS</name>
<evidence type="ECO:0000313" key="6">
    <source>
        <dbReference type="Proteomes" id="UP000198238"/>
    </source>
</evidence>
<reference evidence="5 6" key="1">
    <citation type="submission" date="2017-06" db="EMBL/GenBank/DDBJ databases">
        <title>Neisseria chenwenguii sp. nov., isolated from the intestinal contents of Tibetan Plateau Pika in Yushu, Qinghai Province, China.</title>
        <authorList>
            <person name="Zhang G."/>
        </authorList>
    </citation>
    <scope>NUCLEOTIDE SEQUENCE [LARGE SCALE GENOMIC DNA]</scope>
    <source>
        <strain evidence="5 6">10023</strain>
    </source>
</reference>
<evidence type="ECO:0000256" key="2">
    <source>
        <dbReference type="ARBA" id="ARBA00022692"/>
    </source>
</evidence>
<keyword evidence="6" id="KW-1185">Reference proteome</keyword>
<evidence type="ECO:0000313" key="5">
    <source>
        <dbReference type="EMBL" id="ASK27049.1"/>
    </source>
</evidence>
<dbReference type="PANTHER" id="PTHR30249">
    <property type="entry name" value="PUTATIVE SEROTONIN TRANSPORTER"/>
    <property type="match status" value="1"/>
</dbReference>
<comment type="subcellular location">
    <subcellularLocation>
        <location evidence="1">Membrane</location>
        <topology evidence="1">Multi-pass membrane protein</topology>
    </subcellularLocation>
</comment>
<dbReference type="OrthoDB" id="9811701at2"/>
<dbReference type="Proteomes" id="UP000198238">
    <property type="component" value="Chromosome"/>
</dbReference>
<gene>
    <name evidence="5" type="ORF">BG910_04185</name>
</gene>
<keyword evidence="3" id="KW-1133">Transmembrane helix</keyword>
<dbReference type="InterPro" id="IPR007300">
    <property type="entry name" value="CidB/LrgB"/>
</dbReference>
<evidence type="ECO:0000256" key="3">
    <source>
        <dbReference type="ARBA" id="ARBA00022989"/>
    </source>
</evidence>
<sequence length="236" mass="25966">MDWVALFCLVWTCVAYVVAKKLYRRKPLMIFSPVVTVSACTIILLLVCGISYDTYHKYTQGIVFLLTPVTVAFAVPIYENREVILRQLPILMVSIVVGMFVGILSAFVMARLFHFSDEVTNSLMARSISTPFAVVLANEIHGSAALVSLFTIITGFVGMIFGDLFLALTRIRFRTANGVAFGNAAHGFGTSRAGQRHETEGVMASLTMIIAGLFMVLLGPTMVHLVIWMMRGLGFI</sequence>
<dbReference type="Pfam" id="PF04172">
    <property type="entry name" value="LrgB"/>
    <property type="match status" value="1"/>
</dbReference>
<dbReference type="KEGG" id="nei:BG910_04185"/>
<dbReference type="RefSeq" id="WP_089035766.1">
    <property type="nucleotide sequence ID" value="NZ_CP022278.1"/>
</dbReference>
<dbReference type="EMBL" id="CP022278">
    <property type="protein sequence ID" value="ASK27049.1"/>
    <property type="molecule type" value="Genomic_DNA"/>
</dbReference>
<evidence type="ECO:0000256" key="4">
    <source>
        <dbReference type="ARBA" id="ARBA00023136"/>
    </source>
</evidence>
<evidence type="ECO:0000256" key="1">
    <source>
        <dbReference type="ARBA" id="ARBA00004141"/>
    </source>
</evidence>
<keyword evidence="4" id="KW-0472">Membrane</keyword>
<proteinExistence type="predicted"/>